<gene>
    <name evidence="1" type="ORF">E6Q11_00940</name>
</gene>
<organism evidence="1 2">
    <name type="scientific">Candidatus Dojkabacteria bacterium</name>
    <dbReference type="NCBI Taxonomy" id="2099670"/>
    <lineage>
        <taxon>Bacteria</taxon>
        <taxon>Candidatus Dojkabacteria</taxon>
    </lineage>
</organism>
<accession>A0A5C7JAF3</accession>
<comment type="caution">
    <text evidence="1">The sequence shown here is derived from an EMBL/GenBank/DDBJ whole genome shotgun (WGS) entry which is preliminary data.</text>
</comment>
<protein>
    <submittedName>
        <fullName evidence="1">Uncharacterized protein</fullName>
    </submittedName>
</protein>
<evidence type="ECO:0000313" key="1">
    <source>
        <dbReference type="EMBL" id="TXG78457.1"/>
    </source>
</evidence>
<dbReference type="Proteomes" id="UP000321026">
    <property type="component" value="Unassembled WGS sequence"/>
</dbReference>
<sequence>MATYTDYLDDDTGNNCYVKPEPLTVSPWSTGVVNATENGTTGSYAVTLDSSLSYVAFRRAGASPASSDQKLGRFPKLDATASANIATSTTIVESQ</sequence>
<dbReference type="EMBL" id="SSDS01000015">
    <property type="protein sequence ID" value="TXG78457.1"/>
    <property type="molecule type" value="Genomic_DNA"/>
</dbReference>
<evidence type="ECO:0000313" key="2">
    <source>
        <dbReference type="Proteomes" id="UP000321026"/>
    </source>
</evidence>
<name>A0A5C7JAF3_9BACT</name>
<proteinExistence type="predicted"/>
<reference evidence="1 2" key="1">
    <citation type="submission" date="2018-09" db="EMBL/GenBank/DDBJ databases">
        <title>Metagenome Assembled Genomes from an Advanced Water Purification Facility.</title>
        <authorList>
            <person name="Stamps B.W."/>
            <person name="Spear J.R."/>
        </authorList>
    </citation>
    <scope>NUCLEOTIDE SEQUENCE [LARGE SCALE GENOMIC DNA]</scope>
    <source>
        <strain evidence="1">Bin_63_2</strain>
    </source>
</reference>
<dbReference type="AlphaFoldDB" id="A0A5C7JAF3"/>